<evidence type="ECO:0000313" key="2">
    <source>
        <dbReference type="EMBL" id="VEN74873.1"/>
    </source>
</evidence>
<dbReference type="EMBL" id="CAACVI010000045">
    <property type="protein sequence ID" value="VEN74873.1"/>
    <property type="molecule type" value="Genomic_DNA"/>
</dbReference>
<reference evidence="2" key="1">
    <citation type="submission" date="2019-01" db="EMBL/GenBank/DDBJ databases">
        <authorList>
            <consortium name="Genoscope - CEA"/>
            <person name="William W."/>
        </authorList>
    </citation>
    <scope>NUCLEOTIDE SEQUENCE</scope>
    <source>
        <strain evidence="2">CR-1</strain>
    </source>
</reference>
<organism evidence="2">
    <name type="scientific">uncultured Desulfobacteraceae bacterium</name>
    <dbReference type="NCBI Taxonomy" id="218296"/>
    <lineage>
        <taxon>Bacteria</taxon>
        <taxon>Pseudomonadati</taxon>
        <taxon>Thermodesulfobacteriota</taxon>
        <taxon>Desulfobacteria</taxon>
        <taxon>Desulfobacterales</taxon>
        <taxon>Desulfobacteraceae</taxon>
        <taxon>environmental samples</taxon>
    </lineage>
</organism>
<dbReference type="AlphaFoldDB" id="A0A484HKB1"/>
<gene>
    <name evidence="2" type="ORF">EPICR_50152</name>
</gene>
<protein>
    <submittedName>
        <fullName evidence="2">Uncharacterized protein</fullName>
    </submittedName>
</protein>
<name>A0A484HKB1_9BACT</name>
<feature type="region of interest" description="Disordered" evidence="1">
    <location>
        <begin position="216"/>
        <end position="240"/>
    </location>
</feature>
<feature type="compositionally biased region" description="Polar residues" evidence="1">
    <location>
        <begin position="231"/>
        <end position="240"/>
    </location>
</feature>
<proteinExistence type="predicted"/>
<accession>A0A484HKB1</accession>
<sequence length="240" mass="27883">MEFKDWLPMFGIIIGWMLSQLASHYKDTREERKLLSIAMSTFLYVYFDRVRYRQILKVLNVRLGDKLEVISKQDLSSEEKIAENNKLLVEVESARMILLIDHPETEARNKEALSKALESISQVDSLISYKAKSLIEDDYLYKKTDLRGLLNQPIVYLESYGSLMGAVESFNTELCNLIRITALRHGALCYIRTFLFLWYERSKLKKSDQRANQFLEAFENSNSEQQELNNKMQPTAESGG</sequence>
<evidence type="ECO:0000256" key="1">
    <source>
        <dbReference type="SAM" id="MobiDB-lite"/>
    </source>
</evidence>
<feature type="compositionally biased region" description="Low complexity" evidence="1">
    <location>
        <begin position="219"/>
        <end position="230"/>
    </location>
</feature>